<dbReference type="PANTHER" id="PTHR46425">
    <property type="entry name" value="TRANSCRIPTION TERMINATION FACTOR RHO"/>
    <property type="match status" value="1"/>
</dbReference>
<dbReference type="InterPro" id="IPR011112">
    <property type="entry name" value="Rho-like_N"/>
</dbReference>
<dbReference type="EMBL" id="BARW01022073">
    <property type="protein sequence ID" value="GAI95297.1"/>
    <property type="molecule type" value="Genomic_DNA"/>
</dbReference>
<dbReference type="SMART" id="SM00959">
    <property type="entry name" value="Rho_N"/>
    <property type="match status" value="1"/>
</dbReference>
<dbReference type="GO" id="GO:0006353">
    <property type="term" value="P:DNA-templated transcription termination"/>
    <property type="evidence" value="ECO:0007669"/>
    <property type="project" value="InterPro"/>
</dbReference>
<feature type="non-terminal residue" evidence="2">
    <location>
        <position position="85"/>
    </location>
</feature>
<dbReference type="Pfam" id="PF07498">
    <property type="entry name" value="Rho_N"/>
    <property type="match status" value="1"/>
</dbReference>
<evidence type="ECO:0000259" key="1">
    <source>
        <dbReference type="PROSITE" id="PS51856"/>
    </source>
</evidence>
<dbReference type="SUPFAM" id="SSF50249">
    <property type="entry name" value="Nucleic acid-binding proteins"/>
    <property type="match status" value="1"/>
</dbReference>
<gene>
    <name evidence="2" type="ORF">S12H4_36949</name>
</gene>
<proteinExistence type="predicted"/>
<dbReference type="GO" id="GO:0005524">
    <property type="term" value="F:ATP binding"/>
    <property type="evidence" value="ECO:0007669"/>
    <property type="project" value="InterPro"/>
</dbReference>
<dbReference type="InterPro" id="IPR004665">
    <property type="entry name" value="Term_rho"/>
</dbReference>
<dbReference type="InterPro" id="IPR012340">
    <property type="entry name" value="NA-bd_OB-fold"/>
</dbReference>
<dbReference type="Gene3D" id="1.10.720.10">
    <property type="match status" value="1"/>
</dbReference>
<name>X1SQD0_9ZZZZ</name>
<dbReference type="GO" id="GO:0003723">
    <property type="term" value="F:RNA binding"/>
    <property type="evidence" value="ECO:0007669"/>
    <property type="project" value="InterPro"/>
</dbReference>
<dbReference type="InterPro" id="IPR036269">
    <property type="entry name" value="Rho_N_sf"/>
</dbReference>
<accession>X1SQD0</accession>
<protein>
    <recommendedName>
        <fullName evidence="1">Rho RNA-BD domain-containing protein</fullName>
    </recommendedName>
</protein>
<dbReference type="InterPro" id="IPR011113">
    <property type="entry name" value="Rho_RNA-bd"/>
</dbReference>
<dbReference type="Pfam" id="PF07497">
    <property type="entry name" value="Rho_RNA_bind"/>
    <property type="match status" value="1"/>
</dbReference>
<dbReference type="GO" id="GO:0008186">
    <property type="term" value="F:ATP-dependent activity, acting on RNA"/>
    <property type="evidence" value="ECO:0007669"/>
    <property type="project" value="InterPro"/>
</dbReference>
<reference evidence="2" key="1">
    <citation type="journal article" date="2014" name="Front. Microbiol.">
        <title>High frequency of phylogenetically diverse reductive dehalogenase-homologous genes in deep subseafloor sedimentary metagenomes.</title>
        <authorList>
            <person name="Kawai M."/>
            <person name="Futagami T."/>
            <person name="Toyoda A."/>
            <person name="Takaki Y."/>
            <person name="Nishi S."/>
            <person name="Hori S."/>
            <person name="Arai W."/>
            <person name="Tsubouchi T."/>
            <person name="Morono Y."/>
            <person name="Uchiyama I."/>
            <person name="Ito T."/>
            <person name="Fujiyama A."/>
            <person name="Inagaki F."/>
            <person name="Takami H."/>
        </authorList>
    </citation>
    <scope>NUCLEOTIDE SEQUENCE</scope>
    <source>
        <strain evidence="2">Expedition CK06-06</strain>
    </source>
</reference>
<comment type="caution">
    <text evidence="2">The sequence shown here is derived from an EMBL/GenBank/DDBJ whole genome shotgun (WGS) entry which is preliminary data.</text>
</comment>
<feature type="domain" description="Rho RNA-BD" evidence="1">
    <location>
        <begin position="48"/>
        <end position="85"/>
    </location>
</feature>
<dbReference type="Gene3D" id="2.40.50.140">
    <property type="entry name" value="Nucleic acid-binding proteins"/>
    <property type="match status" value="1"/>
</dbReference>
<sequence length="85" mass="9831">MNINELENKTRDELLELAKEMNISNYASLRKQEIIMRLLETHTQQQGNIFCSGILEIMNDGYGFLRQDTLLPSSADIYISQSQIH</sequence>
<dbReference type="SUPFAM" id="SSF68912">
    <property type="entry name" value="Rho N-terminal domain-like"/>
    <property type="match status" value="1"/>
</dbReference>
<evidence type="ECO:0000313" key="2">
    <source>
        <dbReference type="EMBL" id="GAI95297.1"/>
    </source>
</evidence>
<dbReference type="PANTHER" id="PTHR46425:SF1">
    <property type="entry name" value="TRANSCRIPTION TERMINATION FACTOR RHO"/>
    <property type="match status" value="1"/>
</dbReference>
<organism evidence="2">
    <name type="scientific">marine sediment metagenome</name>
    <dbReference type="NCBI Taxonomy" id="412755"/>
    <lineage>
        <taxon>unclassified sequences</taxon>
        <taxon>metagenomes</taxon>
        <taxon>ecological metagenomes</taxon>
    </lineage>
</organism>
<dbReference type="AlphaFoldDB" id="X1SQD0"/>
<dbReference type="PROSITE" id="PS51856">
    <property type="entry name" value="RHO_RNA_BD"/>
    <property type="match status" value="1"/>
</dbReference>